<dbReference type="EMBL" id="KV454427">
    <property type="protein sequence ID" value="ODQ81763.1"/>
    <property type="molecule type" value="Genomic_DNA"/>
</dbReference>
<dbReference type="FunFam" id="3.30.70.330:FF:000159">
    <property type="entry name" value="tRNA selenocysteine 1-associated protein 1"/>
    <property type="match status" value="1"/>
</dbReference>
<dbReference type="Pfam" id="PF00076">
    <property type="entry name" value="RRM_1"/>
    <property type="match status" value="3"/>
</dbReference>
<protein>
    <recommendedName>
        <fullName evidence="5">RRM domain-containing protein</fullName>
    </recommendedName>
</protein>
<dbReference type="STRING" id="984486.A0A1E3QVT2"/>
<feature type="domain" description="RRM" evidence="5">
    <location>
        <begin position="181"/>
        <end position="260"/>
    </location>
</feature>
<keyword evidence="2 3" id="KW-0694">RNA-binding</keyword>
<dbReference type="GeneID" id="30145855"/>
<evidence type="ECO:0000256" key="2">
    <source>
        <dbReference type="ARBA" id="ARBA00022884"/>
    </source>
</evidence>
<keyword evidence="1" id="KW-0677">Repeat</keyword>
<dbReference type="SUPFAM" id="SSF54928">
    <property type="entry name" value="RNA-binding domain, RBD"/>
    <property type="match status" value="2"/>
</dbReference>
<evidence type="ECO:0000256" key="3">
    <source>
        <dbReference type="PROSITE-ProRule" id="PRU00176"/>
    </source>
</evidence>
<dbReference type="SMART" id="SM00360">
    <property type="entry name" value="RRM"/>
    <property type="match status" value="3"/>
</dbReference>
<dbReference type="Proteomes" id="UP000094336">
    <property type="component" value="Unassembled WGS sequence"/>
</dbReference>
<dbReference type="GO" id="GO:0006376">
    <property type="term" value="P:mRNA splice site recognition"/>
    <property type="evidence" value="ECO:0007669"/>
    <property type="project" value="TreeGrafter"/>
</dbReference>
<dbReference type="OrthoDB" id="446113at2759"/>
<dbReference type="PANTHER" id="PTHR47640">
    <property type="entry name" value="TRNA SELENOCYSTEINE 1-ASSOCIATED PROTEIN 1-RELATED-RELATED"/>
    <property type="match status" value="1"/>
</dbReference>
<accession>A0A1E3QVT2</accession>
<dbReference type="InterPro" id="IPR050825">
    <property type="entry name" value="RBM42_RBP45_47-like"/>
</dbReference>
<dbReference type="RefSeq" id="XP_018987091.1">
    <property type="nucleotide sequence ID" value="XM_019128002.1"/>
</dbReference>
<dbReference type="CDD" id="cd12611">
    <property type="entry name" value="RRM1_NGR1_NAM8_like"/>
    <property type="match status" value="1"/>
</dbReference>
<dbReference type="PANTHER" id="PTHR47640:SF10">
    <property type="entry name" value="TRNA SELENOCYSTEINE 1-ASSOCIATED PROTEIN 1-RELATED"/>
    <property type="match status" value="1"/>
</dbReference>
<dbReference type="InterPro" id="IPR012677">
    <property type="entry name" value="Nucleotide-bd_a/b_plait_sf"/>
</dbReference>
<evidence type="ECO:0000259" key="5">
    <source>
        <dbReference type="PROSITE" id="PS50102"/>
    </source>
</evidence>
<dbReference type="InterPro" id="IPR000504">
    <property type="entry name" value="RRM_dom"/>
</dbReference>
<organism evidence="6 7">
    <name type="scientific">Babjeviella inositovora NRRL Y-12698</name>
    <dbReference type="NCBI Taxonomy" id="984486"/>
    <lineage>
        <taxon>Eukaryota</taxon>
        <taxon>Fungi</taxon>
        <taxon>Dikarya</taxon>
        <taxon>Ascomycota</taxon>
        <taxon>Saccharomycotina</taxon>
        <taxon>Pichiomycetes</taxon>
        <taxon>Serinales incertae sedis</taxon>
        <taxon>Babjeviella</taxon>
    </lineage>
</organism>
<feature type="domain" description="RRM" evidence="5">
    <location>
        <begin position="79"/>
        <end position="159"/>
    </location>
</feature>
<dbReference type="GO" id="GO:0003729">
    <property type="term" value="F:mRNA binding"/>
    <property type="evidence" value="ECO:0007669"/>
    <property type="project" value="InterPro"/>
</dbReference>
<dbReference type="Gene3D" id="3.30.70.330">
    <property type="match status" value="3"/>
</dbReference>
<feature type="domain" description="RRM" evidence="5">
    <location>
        <begin position="317"/>
        <end position="389"/>
    </location>
</feature>
<name>A0A1E3QVT2_9ASCO</name>
<feature type="compositionally biased region" description="Polar residues" evidence="4">
    <location>
        <begin position="37"/>
        <end position="55"/>
    </location>
</feature>
<evidence type="ECO:0000313" key="7">
    <source>
        <dbReference type="Proteomes" id="UP000094336"/>
    </source>
</evidence>
<evidence type="ECO:0000256" key="1">
    <source>
        <dbReference type="ARBA" id="ARBA00022737"/>
    </source>
</evidence>
<dbReference type="InterPro" id="IPR035979">
    <property type="entry name" value="RBD_domain_sf"/>
</dbReference>
<evidence type="ECO:0000313" key="6">
    <source>
        <dbReference type="EMBL" id="ODQ81763.1"/>
    </source>
</evidence>
<dbReference type="PROSITE" id="PS50102">
    <property type="entry name" value="RRM"/>
    <property type="match status" value="3"/>
</dbReference>
<sequence length="488" mass="53762">MSHSQNHHNNGGYNQYRGGYLNQPSRYQGQYRGNGDYQASYSSSHQNSYQGNNQYGAGPRAYQGAPQSHGGYQQAHDKFQLWMGELDQWWDENAIKQIWSAFGETASNVKLIRDKTHNGNAGYCFVSFATQEAAQSALLKNGLPIPGTAKVLKLNWASGGAPGASTGTSGYAPSNGPASEYAIFVGDLQPDVGDKKLYDLFISKFPTCVSARVMTDQVTNNPKGYGFVKFTAEADQQRALNEMNGFMLSGRPIRVSTAASKNQQQQQQHYQLHHTLSYGSGANTGSLGSAAAYVSATLPIFHQQQPQLTQHTDPNNTTVFIGGLSNLVSEDELKSYFRPFGDIIYVKIPAGKSCGFVQFVTRPAAELAITQMQSFPIHNSRIRLSWGRSNFQNLPVVDTKTQYKALKPQPLIYGQYPSSPSYEGNILSDAFNQQSPAVEEQRMMQRVVEPTEPLENDRLNALYLAARDGRLDRLEANGDWASFCLGAV</sequence>
<proteinExistence type="predicted"/>
<dbReference type="AlphaFoldDB" id="A0A1E3QVT2"/>
<feature type="region of interest" description="Disordered" evidence="4">
    <location>
        <begin position="24"/>
        <end position="70"/>
    </location>
</feature>
<gene>
    <name evidence="6" type="ORF">BABINDRAFT_160002</name>
</gene>
<dbReference type="GO" id="GO:0005829">
    <property type="term" value="C:cytosol"/>
    <property type="evidence" value="ECO:0007669"/>
    <property type="project" value="TreeGrafter"/>
</dbReference>
<evidence type="ECO:0000256" key="4">
    <source>
        <dbReference type="SAM" id="MobiDB-lite"/>
    </source>
</evidence>
<keyword evidence="7" id="KW-1185">Reference proteome</keyword>
<reference evidence="7" key="1">
    <citation type="submission" date="2016-05" db="EMBL/GenBank/DDBJ databases">
        <title>Comparative genomics of biotechnologically important yeasts.</title>
        <authorList>
            <consortium name="DOE Joint Genome Institute"/>
            <person name="Riley R."/>
            <person name="Haridas S."/>
            <person name="Wolfe K.H."/>
            <person name="Lopes M.R."/>
            <person name="Hittinger C.T."/>
            <person name="Goker M."/>
            <person name="Salamov A."/>
            <person name="Wisecaver J."/>
            <person name="Long T.M."/>
            <person name="Aerts A.L."/>
            <person name="Barry K."/>
            <person name="Choi C."/>
            <person name="Clum A."/>
            <person name="Coughlan A.Y."/>
            <person name="Deshpande S."/>
            <person name="Douglass A.P."/>
            <person name="Hanson S.J."/>
            <person name="Klenk H.-P."/>
            <person name="Labutti K."/>
            <person name="Lapidus A."/>
            <person name="Lindquist E."/>
            <person name="Lipzen A."/>
            <person name="Meier-Kolthoff J.P."/>
            <person name="Ohm R.A."/>
            <person name="Otillar R.P."/>
            <person name="Pangilinan J."/>
            <person name="Peng Y."/>
            <person name="Rokas A."/>
            <person name="Rosa C.A."/>
            <person name="Scheuner C."/>
            <person name="Sibirny A.A."/>
            <person name="Slot J.C."/>
            <person name="Stielow J.B."/>
            <person name="Sun H."/>
            <person name="Kurtzman C.P."/>
            <person name="Blackwell M."/>
            <person name="Grigoriev I.V."/>
            <person name="Jeffries T.W."/>
        </authorList>
    </citation>
    <scope>NUCLEOTIDE SEQUENCE [LARGE SCALE GENOMIC DNA]</scope>
    <source>
        <strain evidence="7">NRRL Y-12698</strain>
    </source>
</reference>